<reference evidence="1" key="1">
    <citation type="journal article" date="2015" name="Nature">
        <title>Complex archaea that bridge the gap between prokaryotes and eukaryotes.</title>
        <authorList>
            <person name="Spang A."/>
            <person name="Saw J.H."/>
            <person name="Jorgensen S.L."/>
            <person name="Zaremba-Niedzwiedzka K."/>
            <person name="Martijn J."/>
            <person name="Lind A.E."/>
            <person name="van Eijk R."/>
            <person name="Schleper C."/>
            <person name="Guy L."/>
            <person name="Ettema T.J."/>
        </authorList>
    </citation>
    <scope>NUCLEOTIDE SEQUENCE</scope>
</reference>
<sequence length="63" mass="6896">MSRETTHICDRCGFRAPDTPSGRPGWSHITKDLAILLGLNPLQEGDLCPTCAASLRNWWGSGK</sequence>
<protein>
    <submittedName>
        <fullName evidence="1">Uncharacterized protein</fullName>
    </submittedName>
</protein>
<evidence type="ECO:0000313" key="1">
    <source>
        <dbReference type="EMBL" id="KKK93279.1"/>
    </source>
</evidence>
<gene>
    <name evidence="1" type="ORF">LCGC14_2694460</name>
</gene>
<organism evidence="1">
    <name type="scientific">marine sediment metagenome</name>
    <dbReference type="NCBI Taxonomy" id="412755"/>
    <lineage>
        <taxon>unclassified sequences</taxon>
        <taxon>metagenomes</taxon>
        <taxon>ecological metagenomes</taxon>
    </lineage>
</organism>
<name>A0A0F9BS17_9ZZZZ</name>
<accession>A0A0F9BS17</accession>
<comment type="caution">
    <text evidence="1">The sequence shown here is derived from an EMBL/GenBank/DDBJ whole genome shotgun (WGS) entry which is preliminary data.</text>
</comment>
<dbReference type="EMBL" id="LAZR01047841">
    <property type="protein sequence ID" value="KKK93279.1"/>
    <property type="molecule type" value="Genomic_DNA"/>
</dbReference>
<proteinExistence type="predicted"/>
<dbReference type="AlphaFoldDB" id="A0A0F9BS17"/>